<feature type="transmembrane region" description="Helical" evidence="1">
    <location>
        <begin position="12"/>
        <end position="36"/>
    </location>
</feature>
<evidence type="ECO:0000313" key="3">
    <source>
        <dbReference type="Proteomes" id="UP000248646"/>
    </source>
</evidence>
<keyword evidence="3" id="KW-1185">Reference proteome</keyword>
<dbReference type="Proteomes" id="UP000248646">
    <property type="component" value="Unassembled WGS sequence"/>
</dbReference>
<keyword evidence="1" id="KW-0812">Transmembrane</keyword>
<proteinExistence type="predicted"/>
<keyword evidence="1" id="KW-0472">Membrane</keyword>
<comment type="caution">
    <text evidence="2">The sequence shown here is derived from an EMBL/GenBank/DDBJ whole genome shotgun (WGS) entry which is preliminary data.</text>
</comment>
<organism evidence="2 3">
    <name type="scientific">Psychrobacillus insolitus</name>
    <dbReference type="NCBI Taxonomy" id="1461"/>
    <lineage>
        <taxon>Bacteria</taxon>
        <taxon>Bacillati</taxon>
        <taxon>Bacillota</taxon>
        <taxon>Bacilli</taxon>
        <taxon>Bacillales</taxon>
        <taxon>Bacillaceae</taxon>
        <taxon>Psychrobacillus</taxon>
    </lineage>
</organism>
<evidence type="ECO:0000256" key="1">
    <source>
        <dbReference type="SAM" id="Phobius"/>
    </source>
</evidence>
<reference evidence="2 3" key="1">
    <citation type="submission" date="2018-06" db="EMBL/GenBank/DDBJ databases">
        <title>Genomic Encyclopedia of Type Strains, Phase IV (KMG-IV): sequencing the most valuable type-strain genomes for metagenomic binning, comparative biology and taxonomic classification.</title>
        <authorList>
            <person name="Goeker M."/>
        </authorList>
    </citation>
    <scope>NUCLEOTIDE SEQUENCE [LARGE SCALE GENOMIC DNA]</scope>
    <source>
        <strain evidence="2 3">DSM 5</strain>
    </source>
</reference>
<accession>A0A2W7ML65</accession>
<dbReference type="RefSeq" id="WP_170122313.1">
    <property type="nucleotide sequence ID" value="NZ_QKZI01000001.1"/>
</dbReference>
<protein>
    <submittedName>
        <fullName evidence="2">Uncharacterized protein</fullName>
    </submittedName>
</protein>
<keyword evidence="1" id="KW-1133">Transmembrane helix</keyword>
<name>A0A2W7ML65_9BACI</name>
<dbReference type="EMBL" id="QKZI01000001">
    <property type="protein sequence ID" value="PZX07907.1"/>
    <property type="molecule type" value="Genomic_DNA"/>
</dbReference>
<gene>
    <name evidence="2" type="ORF">C7437_1011029</name>
</gene>
<dbReference type="AlphaFoldDB" id="A0A2W7ML65"/>
<sequence length="47" mass="5373">MAKKHPVLEGIEAIFIGIPLMLISLAVIVLGLWFVWEILKFVITDFF</sequence>
<evidence type="ECO:0000313" key="2">
    <source>
        <dbReference type="EMBL" id="PZX07907.1"/>
    </source>
</evidence>